<dbReference type="OMA" id="VYHEQTA"/>
<reference evidence="5 6" key="1">
    <citation type="submission" date="2018-02" db="EMBL/GenBank/DDBJ databases">
        <title>Fusarium culmorum secondary metabolites in fungal-bacterial-plant interactions.</title>
        <authorList>
            <person name="Schmidt R."/>
        </authorList>
    </citation>
    <scope>NUCLEOTIDE SEQUENCE [LARGE SCALE GENOMIC DNA]</scope>
    <source>
        <strain evidence="5 6">PV</strain>
    </source>
</reference>
<dbReference type="HAMAP" id="MF_00235">
    <property type="entry name" value="Adenylate_kinase_Adk"/>
    <property type="match status" value="1"/>
</dbReference>
<evidence type="ECO:0000313" key="6">
    <source>
        <dbReference type="Proteomes" id="UP000241587"/>
    </source>
</evidence>
<dbReference type="NCBIfam" id="TIGR01351">
    <property type="entry name" value="adk"/>
    <property type="match status" value="1"/>
</dbReference>
<evidence type="ECO:0000313" key="5">
    <source>
        <dbReference type="EMBL" id="PTD08702.1"/>
    </source>
</evidence>
<gene>
    <name evidence="5" type="ORF">FCULG_00010686</name>
</gene>
<dbReference type="Proteomes" id="UP000241587">
    <property type="component" value="Unassembled WGS sequence"/>
</dbReference>
<comment type="similarity">
    <text evidence="4">Belongs to the adenylate kinase family.</text>
</comment>
<dbReference type="GO" id="GO:0005524">
    <property type="term" value="F:ATP binding"/>
    <property type="evidence" value="ECO:0007669"/>
    <property type="project" value="InterPro"/>
</dbReference>
<dbReference type="CDD" id="cd01428">
    <property type="entry name" value="ADK"/>
    <property type="match status" value="1"/>
</dbReference>
<dbReference type="NCBIfam" id="NF011100">
    <property type="entry name" value="PRK14527.1"/>
    <property type="match status" value="1"/>
</dbReference>
<dbReference type="OrthoDB" id="439792at2759"/>
<dbReference type="PRINTS" id="PR00094">
    <property type="entry name" value="ADENYLTKNASE"/>
</dbReference>
<dbReference type="PANTHER" id="PTHR23359">
    <property type="entry name" value="NUCLEOTIDE KINASE"/>
    <property type="match status" value="1"/>
</dbReference>
<dbReference type="PROSITE" id="PS00113">
    <property type="entry name" value="ADENYLATE_KINASE"/>
    <property type="match status" value="1"/>
</dbReference>
<keyword evidence="6" id="KW-1185">Reference proteome</keyword>
<dbReference type="InterPro" id="IPR027417">
    <property type="entry name" value="P-loop_NTPase"/>
</dbReference>
<dbReference type="Gene3D" id="3.40.50.300">
    <property type="entry name" value="P-loop containing nucleotide triphosphate hydrolases"/>
    <property type="match status" value="1"/>
</dbReference>
<keyword evidence="1 4" id="KW-0808">Transferase</keyword>
<dbReference type="EMBL" id="PVEM01000004">
    <property type="protein sequence ID" value="PTD08702.1"/>
    <property type="molecule type" value="Genomic_DNA"/>
</dbReference>
<evidence type="ECO:0000256" key="3">
    <source>
        <dbReference type="ARBA" id="ARBA00022777"/>
    </source>
</evidence>
<keyword evidence="3 4" id="KW-0418">Kinase</keyword>
<accession>A0A2T4GYS7</accession>
<dbReference type="AlphaFoldDB" id="A0A2T4GYS7"/>
<evidence type="ECO:0000256" key="2">
    <source>
        <dbReference type="ARBA" id="ARBA00022741"/>
    </source>
</evidence>
<sequence length="242" mass="26899">MGFIEDELKQLKDVISTIDTRIKKLEARATGGPVSTDEIRMILIGPPGAGEQGYSGPKIKERFSCCHLATGDMLRSQVTKKTPLGVEAKKIMDAGGLVSDEIMIGMIKEELNNNRECQGGFILDGFPRTVPQAEGLDAMLAERKQKLQHAVELQIDDSLLVARITGRLEYMKDDITGEPLIQRSDDNADALKKRLVTYHKQTKPVVSYYQKTGIWSGLDASQEPGQVWKNMLKVLNEKRGQN</sequence>
<organism evidence="5 6">
    <name type="scientific">Fusarium culmorum</name>
    <dbReference type="NCBI Taxonomy" id="5516"/>
    <lineage>
        <taxon>Eukaryota</taxon>
        <taxon>Fungi</taxon>
        <taxon>Dikarya</taxon>
        <taxon>Ascomycota</taxon>
        <taxon>Pezizomycotina</taxon>
        <taxon>Sordariomycetes</taxon>
        <taxon>Hypocreomycetidae</taxon>
        <taxon>Hypocreales</taxon>
        <taxon>Nectriaceae</taxon>
        <taxon>Fusarium</taxon>
    </lineage>
</organism>
<dbReference type="InterPro" id="IPR000850">
    <property type="entry name" value="Adenylat/UMP-CMP_kin"/>
</dbReference>
<dbReference type="SUPFAM" id="SSF52540">
    <property type="entry name" value="P-loop containing nucleoside triphosphate hydrolases"/>
    <property type="match status" value="1"/>
</dbReference>
<evidence type="ECO:0000256" key="4">
    <source>
        <dbReference type="RuleBase" id="RU003330"/>
    </source>
</evidence>
<dbReference type="FunFam" id="3.40.50.300:FF:000106">
    <property type="entry name" value="Adenylate kinase mitochondrial"/>
    <property type="match status" value="1"/>
</dbReference>
<dbReference type="InterPro" id="IPR006259">
    <property type="entry name" value="Adenyl_kin_sub"/>
</dbReference>
<evidence type="ECO:0000256" key="1">
    <source>
        <dbReference type="ARBA" id="ARBA00022679"/>
    </source>
</evidence>
<name>A0A2T4GYS7_FUSCU</name>
<keyword evidence="2" id="KW-0547">Nucleotide-binding</keyword>
<dbReference type="NCBIfam" id="NF001381">
    <property type="entry name" value="PRK00279.1-3"/>
    <property type="match status" value="1"/>
</dbReference>
<dbReference type="GO" id="GO:0004017">
    <property type="term" value="F:AMP kinase activity"/>
    <property type="evidence" value="ECO:0007669"/>
    <property type="project" value="InterPro"/>
</dbReference>
<protein>
    <submittedName>
        <fullName evidence="5">Adenylate kinase</fullName>
    </submittedName>
</protein>
<dbReference type="InterPro" id="IPR033690">
    <property type="entry name" value="Adenylat_kinase_CS"/>
</dbReference>
<comment type="caution">
    <text evidence="5">The sequence shown here is derived from an EMBL/GenBank/DDBJ whole genome shotgun (WGS) entry which is preliminary data.</text>
</comment>
<dbReference type="Pfam" id="PF00406">
    <property type="entry name" value="ADK"/>
    <property type="match status" value="1"/>
</dbReference>
<proteinExistence type="inferred from homology"/>